<reference evidence="2 3" key="1">
    <citation type="submission" date="2016-10" db="EMBL/GenBank/DDBJ databases">
        <authorList>
            <person name="de Groot N.N."/>
        </authorList>
    </citation>
    <scope>NUCLEOTIDE SEQUENCE [LARGE SCALE GENOMIC DNA]</scope>
    <source>
        <strain evidence="2 3">DSM 21228</strain>
    </source>
</reference>
<evidence type="ECO:0000313" key="2">
    <source>
        <dbReference type="EMBL" id="SEA69924.1"/>
    </source>
</evidence>
<dbReference type="Gene3D" id="3.30.460.40">
    <property type="match status" value="1"/>
</dbReference>
<name>A0A1H4DB27_9GAMM</name>
<accession>A0A1H4DB27</accession>
<gene>
    <name evidence="2" type="ORF">SAMN05660964_02229</name>
</gene>
<dbReference type="SUPFAM" id="SSF81301">
    <property type="entry name" value="Nucleotidyltransferase"/>
    <property type="match status" value="1"/>
</dbReference>
<sequence length="145" mass="16357">MFHRDFKEFIELLNNHGVEYLLVGGYALGIHGYPRYTGDMDIWVKPEQVNAEKVMAVLEAFGFGELDLSTDDFTKLGNVIQLGYPPLRIDLLTQPDGVDFSSSYSQRLDVEYGGLTVHVISLEDFKKNKAASGRPKDLEDLRNLT</sequence>
<proteinExistence type="predicted"/>
<dbReference type="GO" id="GO:0016740">
    <property type="term" value="F:transferase activity"/>
    <property type="evidence" value="ECO:0007669"/>
    <property type="project" value="UniProtKB-KW"/>
</dbReference>
<dbReference type="Pfam" id="PF19502">
    <property type="entry name" value="DUF6036"/>
    <property type="match status" value="1"/>
</dbReference>
<dbReference type="Proteomes" id="UP000199397">
    <property type="component" value="Unassembled WGS sequence"/>
</dbReference>
<evidence type="ECO:0000313" key="3">
    <source>
        <dbReference type="Proteomes" id="UP000199397"/>
    </source>
</evidence>
<dbReference type="InterPro" id="IPR043519">
    <property type="entry name" value="NT_sf"/>
</dbReference>
<organism evidence="2 3">
    <name type="scientific">Thiothrix caldifontis</name>
    <dbReference type="NCBI Taxonomy" id="525918"/>
    <lineage>
        <taxon>Bacteria</taxon>
        <taxon>Pseudomonadati</taxon>
        <taxon>Pseudomonadota</taxon>
        <taxon>Gammaproteobacteria</taxon>
        <taxon>Thiotrichales</taxon>
        <taxon>Thiotrichaceae</taxon>
        <taxon>Thiothrix</taxon>
    </lineage>
</organism>
<keyword evidence="2" id="KW-0808">Transferase</keyword>
<dbReference type="OrthoDB" id="121150at2"/>
<dbReference type="EMBL" id="FNQP01000011">
    <property type="protein sequence ID" value="SEA69924.1"/>
    <property type="molecule type" value="Genomic_DNA"/>
</dbReference>
<protein>
    <submittedName>
        <fullName evidence="2">Predicted nucleotidyltransferase</fullName>
    </submittedName>
</protein>
<feature type="domain" description="DUF6036" evidence="1">
    <location>
        <begin position="8"/>
        <end position="143"/>
    </location>
</feature>
<dbReference type="AlphaFoldDB" id="A0A1H4DB27"/>
<keyword evidence="3" id="KW-1185">Reference proteome</keyword>
<dbReference type="InterPro" id="IPR045792">
    <property type="entry name" value="DUF6036"/>
</dbReference>
<evidence type="ECO:0000259" key="1">
    <source>
        <dbReference type="Pfam" id="PF19502"/>
    </source>
</evidence>
<dbReference type="RefSeq" id="WP_093068666.1">
    <property type="nucleotide sequence ID" value="NZ_FNQP01000011.1"/>
</dbReference>
<dbReference type="STRING" id="525918.SAMN05660964_02229"/>